<protein>
    <submittedName>
        <fullName evidence="1">Ribonuclease-III-like-domain-containing protein</fullName>
    </submittedName>
</protein>
<accession>A0ACB8QQD8</accession>
<feature type="non-terminal residue" evidence="1">
    <location>
        <position position="186"/>
    </location>
</feature>
<feature type="non-terminal residue" evidence="1">
    <location>
        <position position="1"/>
    </location>
</feature>
<comment type="caution">
    <text evidence="1">The sequence shown here is derived from an EMBL/GenBank/DDBJ whole genome shotgun (WGS) entry which is preliminary data.</text>
</comment>
<dbReference type="EMBL" id="MU273515">
    <property type="protein sequence ID" value="KAI0033631.1"/>
    <property type="molecule type" value="Genomic_DNA"/>
</dbReference>
<reference evidence="1" key="2">
    <citation type="journal article" date="2022" name="New Phytol.">
        <title>Evolutionary transition to the ectomycorrhizal habit in the genomes of a hyperdiverse lineage of mushroom-forming fungi.</title>
        <authorList>
            <person name="Looney B."/>
            <person name="Miyauchi S."/>
            <person name="Morin E."/>
            <person name="Drula E."/>
            <person name="Courty P.E."/>
            <person name="Kohler A."/>
            <person name="Kuo A."/>
            <person name="LaButti K."/>
            <person name="Pangilinan J."/>
            <person name="Lipzen A."/>
            <person name="Riley R."/>
            <person name="Andreopoulos W."/>
            <person name="He G."/>
            <person name="Johnson J."/>
            <person name="Nolan M."/>
            <person name="Tritt A."/>
            <person name="Barry K.W."/>
            <person name="Grigoriev I.V."/>
            <person name="Nagy L.G."/>
            <person name="Hibbett D."/>
            <person name="Henrissat B."/>
            <person name="Matheny P.B."/>
            <person name="Labbe J."/>
            <person name="Martin F.M."/>
        </authorList>
    </citation>
    <scope>NUCLEOTIDE SEQUENCE</scope>
    <source>
        <strain evidence="1">EC-137</strain>
    </source>
</reference>
<dbReference type="Proteomes" id="UP000814128">
    <property type="component" value="Unassembled WGS sequence"/>
</dbReference>
<proteinExistence type="predicted"/>
<gene>
    <name evidence="1" type="ORF">K488DRAFT_37008</name>
</gene>
<reference evidence="1" key="1">
    <citation type="submission" date="2021-02" db="EMBL/GenBank/DDBJ databases">
        <authorList>
            <consortium name="DOE Joint Genome Institute"/>
            <person name="Ahrendt S."/>
            <person name="Looney B.P."/>
            <person name="Miyauchi S."/>
            <person name="Morin E."/>
            <person name="Drula E."/>
            <person name="Courty P.E."/>
            <person name="Chicoki N."/>
            <person name="Fauchery L."/>
            <person name="Kohler A."/>
            <person name="Kuo A."/>
            <person name="Labutti K."/>
            <person name="Pangilinan J."/>
            <person name="Lipzen A."/>
            <person name="Riley R."/>
            <person name="Andreopoulos W."/>
            <person name="He G."/>
            <person name="Johnson J."/>
            <person name="Barry K.W."/>
            <person name="Grigoriev I.V."/>
            <person name="Nagy L."/>
            <person name="Hibbett D."/>
            <person name="Henrissat B."/>
            <person name="Matheny P.B."/>
            <person name="Labbe J."/>
            <person name="Martin F."/>
        </authorList>
    </citation>
    <scope>NUCLEOTIDE SEQUENCE</scope>
    <source>
        <strain evidence="1">EC-137</strain>
    </source>
</reference>
<name>A0ACB8QQD8_9AGAM</name>
<sequence length="186" mass="20504">LANHLNELFHPLEFPPELASRVLTHLSHRDAVHGHNARLAFLGRRAAESCLLLWLHSLPPELAEKYDYSRTTSRMLNTYVLGEHVAPRWGVTTIMRWSSNVAEMKEGDVPQGDAIGTGLFKVAGTAVEAVLGGIWHQFGGSVAHRVFHTRLFPYILLPGTPAGLPDTLLDRAQDSIEKMGGLKGKL</sequence>
<keyword evidence="2" id="KW-1185">Reference proteome</keyword>
<evidence type="ECO:0000313" key="2">
    <source>
        <dbReference type="Proteomes" id="UP000814128"/>
    </source>
</evidence>
<organism evidence="1 2">
    <name type="scientific">Vararia minispora EC-137</name>
    <dbReference type="NCBI Taxonomy" id="1314806"/>
    <lineage>
        <taxon>Eukaryota</taxon>
        <taxon>Fungi</taxon>
        <taxon>Dikarya</taxon>
        <taxon>Basidiomycota</taxon>
        <taxon>Agaricomycotina</taxon>
        <taxon>Agaricomycetes</taxon>
        <taxon>Russulales</taxon>
        <taxon>Lachnocladiaceae</taxon>
        <taxon>Vararia</taxon>
    </lineage>
</organism>
<evidence type="ECO:0000313" key="1">
    <source>
        <dbReference type="EMBL" id="KAI0033631.1"/>
    </source>
</evidence>